<dbReference type="KEGG" id="dmo:Dmoj_GI14483"/>
<dbReference type="Proteomes" id="UP000009192">
    <property type="component" value="Unassembled WGS sequence"/>
</dbReference>
<evidence type="ECO:0000313" key="3">
    <source>
        <dbReference type="Proteomes" id="UP000009192"/>
    </source>
</evidence>
<feature type="compositionally biased region" description="Polar residues" evidence="1">
    <location>
        <begin position="63"/>
        <end position="75"/>
    </location>
</feature>
<evidence type="ECO:0000313" key="2">
    <source>
        <dbReference type="EMBL" id="EDW11385.2"/>
    </source>
</evidence>
<dbReference type="OrthoDB" id="6358449at2759"/>
<reference evidence="2 3" key="1">
    <citation type="journal article" date="2007" name="Nature">
        <title>Evolution of genes and genomes on the Drosophila phylogeny.</title>
        <authorList>
            <consortium name="Drosophila 12 Genomes Consortium"/>
            <person name="Clark A.G."/>
            <person name="Eisen M.B."/>
            <person name="Smith D.R."/>
            <person name="Bergman C.M."/>
            <person name="Oliver B."/>
            <person name="Markow T.A."/>
            <person name="Kaufman T.C."/>
            <person name="Kellis M."/>
            <person name="Gelbart W."/>
            <person name="Iyer V.N."/>
            <person name="Pollard D.A."/>
            <person name="Sackton T.B."/>
            <person name="Larracuente A.M."/>
            <person name="Singh N.D."/>
            <person name="Abad J.P."/>
            <person name="Abt D.N."/>
            <person name="Adryan B."/>
            <person name="Aguade M."/>
            <person name="Akashi H."/>
            <person name="Anderson W.W."/>
            <person name="Aquadro C.F."/>
            <person name="Ardell D.H."/>
            <person name="Arguello R."/>
            <person name="Artieri C.G."/>
            <person name="Barbash D.A."/>
            <person name="Barker D."/>
            <person name="Barsanti P."/>
            <person name="Batterham P."/>
            <person name="Batzoglou S."/>
            <person name="Begun D."/>
            <person name="Bhutkar A."/>
            <person name="Blanco E."/>
            <person name="Bosak S.A."/>
            <person name="Bradley R.K."/>
            <person name="Brand A.D."/>
            <person name="Brent M.R."/>
            <person name="Brooks A.N."/>
            <person name="Brown R.H."/>
            <person name="Butlin R.K."/>
            <person name="Caggese C."/>
            <person name="Calvi B.R."/>
            <person name="Bernardo de Carvalho A."/>
            <person name="Caspi A."/>
            <person name="Castrezana S."/>
            <person name="Celniker S.E."/>
            <person name="Chang J.L."/>
            <person name="Chapple C."/>
            <person name="Chatterji S."/>
            <person name="Chinwalla A."/>
            <person name="Civetta A."/>
            <person name="Clifton S.W."/>
            <person name="Comeron J.M."/>
            <person name="Costello J.C."/>
            <person name="Coyne J.A."/>
            <person name="Daub J."/>
            <person name="David R.G."/>
            <person name="Delcher A.L."/>
            <person name="Delehaunty K."/>
            <person name="Do C.B."/>
            <person name="Ebling H."/>
            <person name="Edwards K."/>
            <person name="Eickbush T."/>
            <person name="Evans J.D."/>
            <person name="Filipski A."/>
            <person name="Findeiss S."/>
            <person name="Freyhult E."/>
            <person name="Fulton L."/>
            <person name="Fulton R."/>
            <person name="Garcia A.C."/>
            <person name="Gardiner A."/>
            <person name="Garfield D.A."/>
            <person name="Garvin B.E."/>
            <person name="Gibson G."/>
            <person name="Gilbert D."/>
            <person name="Gnerre S."/>
            <person name="Godfrey J."/>
            <person name="Good R."/>
            <person name="Gotea V."/>
            <person name="Gravely B."/>
            <person name="Greenberg A.J."/>
            <person name="Griffiths-Jones S."/>
            <person name="Gross S."/>
            <person name="Guigo R."/>
            <person name="Gustafson E.A."/>
            <person name="Haerty W."/>
            <person name="Hahn M.W."/>
            <person name="Halligan D.L."/>
            <person name="Halpern A.L."/>
            <person name="Halter G.M."/>
            <person name="Han M.V."/>
            <person name="Heger A."/>
            <person name="Hillier L."/>
            <person name="Hinrichs A.S."/>
            <person name="Holmes I."/>
            <person name="Hoskins R.A."/>
            <person name="Hubisz M.J."/>
            <person name="Hultmark D."/>
            <person name="Huntley M.A."/>
            <person name="Jaffe D.B."/>
            <person name="Jagadeeshan S."/>
            <person name="Jeck W.R."/>
            <person name="Johnson J."/>
            <person name="Jones C.D."/>
            <person name="Jordan W.C."/>
            <person name="Karpen G.H."/>
            <person name="Kataoka E."/>
            <person name="Keightley P.D."/>
            <person name="Kheradpour P."/>
            <person name="Kirkness E.F."/>
            <person name="Koerich L.B."/>
            <person name="Kristiansen K."/>
            <person name="Kudrna D."/>
            <person name="Kulathinal R.J."/>
            <person name="Kumar S."/>
            <person name="Kwok R."/>
            <person name="Lander E."/>
            <person name="Langley C.H."/>
            <person name="Lapoint R."/>
            <person name="Lazzaro B.P."/>
            <person name="Lee S.J."/>
            <person name="Levesque L."/>
            <person name="Li R."/>
            <person name="Lin C.F."/>
            <person name="Lin M.F."/>
            <person name="Lindblad-Toh K."/>
            <person name="Llopart A."/>
            <person name="Long M."/>
            <person name="Low L."/>
            <person name="Lozovsky E."/>
            <person name="Lu J."/>
            <person name="Luo M."/>
            <person name="Machado C.A."/>
            <person name="Makalowski W."/>
            <person name="Marzo M."/>
            <person name="Matsuda M."/>
            <person name="Matzkin L."/>
            <person name="McAllister B."/>
            <person name="McBride C.S."/>
            <person name="McKernan B."/>
            <person name="McKernan K."/>
            <person name="Mendez-Lago M."/>
            <person name="Minx P."/>
            <person name="Mollenhauer M.U."/>
            <person name="Montooth K."/>
            <person name="Mount S.M."/>
            <person name="Mu X."/>
            <person name="Myers E."/>
            <person name="Negre B."/>
            <person name="Newfeld S."/>
            <person name="Nielsen R."/>
            <person name="Noor M.A."/>
            <person name="O'Grady P."/>
            <person name="Pachter L."/>
            <person name="Papaceit M."/>
            <person name="Parisi M.J."/>
            <person name="Parisi M."/>
            <person name="Parts L."/>
            <person name="Pedersen J.S."/>
            <person name="Pesole G."/>
            <person name="Phillippy A.M."/>
            <person name="Ponting C.P."/>
            <person name="Pop M."/>
            <person name="Porcelli D."/>
            <person name="Powell J.R."/>
            <person name="Prohaska S."/>
            <person name="Pruitt K."/>
            <person name="Puig M."/>
            <person name="Quesneville H."/>
            <person name="Ram K.R."/>
            <person name="Rand D."/>
            <person name="Rasmussen M.D."/>
            <person name="Reed L.K."/>
            <person name="Reenan R."/>
            <person name="Reily A."/>
            <person name="Remington K.A."/>
            <person name="Rieger T.T."/>
            <person name="Ritchie M.G."/>
            <person name="Robin C."/>
            <person name="Rogers Y.H."/>
            <person name="Rohde C."/>
            <person name="Rozas J."/>
            <person name="Rubenfield M.J."/>
            <person name="Ruiz A."/>
            <person name="Russo S."/>
            <person name="Salzberg S.L."/>
            <person name="Sanchez-Gracia A."/>
            <person name="Saranga D.J."/>
            <person name="Sato H."/>
            <person name="Schaeffer S.W."/>
            <person name="Schatz M.C."/>
            <person name="Schlenke T."/>
            <person name="Schwartz R."/>
            <person name="Segarra C."/>
            <person name="Singh R.S."/>
            <person name="Sirot L."/>
            <person name="Sirota M."/>
            <person name="Sisneros N.B."/>
            <person name="Smith C.D."/>
            <person name="Smith T.F."/>
            <person name="Spieth J."/>
            <person name="Stage D.E."/>
            <person name="Stark A."/>
            <person name="Stephan W."/>
            <person name="Strausberg R.L."/>
            <person name="Strempel S."/>
            <person name="Sturgill D."/>
            <person name="Sutton G."/>
            <person name="Sutton G.G."/>
            <person name="Tao W."/>
            <person name="Teichmann S."/>
            <person name="Tobari Y.N."/>
            <person name="Tomimura Y."/>
            <person name="Tsolas J.M."/>
            <person name="Valente V.L."/>
            <person name="Venter E."/>
            <person name="Venter J.C."/>
            <person name="Vicario S."/>
            <person name="Vieira F.G."/>
            <person name="Vilella A.J."/>
            <person name="Villasante A."/>
            <person name="Walenz B."/>
            <person name="Wang J."/>
            <person name="Wasserman M."/>
            <person name="Watts T."/>
            <person name="Wilson D."/>
            <person name="Wilson R.K."/>
            <person name="Wing R.A."/>
            <person name="Wolfner M.F."/>
            <person name="Wong A."/>
            <person name="Wong G.K."/>
            <person name="Wu C.I."/>
            <person name="Wu G."/>
            <person name="Yamamoto D."/>
            <person name="Yang H.P."/>
            <person name="Yang S.P."/>
            <person name="Yorke J.A."/>
            <person name="Yoshida K."/>
            <person name="Zdobnov E."/>
            <person name="Zhang P."/>
            <person name="Zhang Y."/>
            <person name="Zimin A.V."/>
            <person name="Baldwin J."/>
            <person name="Abdouelleil A."/>
            <person name="Abdulkadir J."/>
            <person name="Abebe A."/>
            <person name="Abera B."/>
            <person name="Abreu J."/>
            <person name="Acer S.C."/>
            <person name="Aftuck L."/>
            <person name="Alexander A."/>
            <person name="An P."/>
            <person name="Anderson E."/>
            <person name="Anderson S."/>
            <person name="Arachi H."/>
            <person name="Azer M."/>
            <person name="Bachantsang P."/>
            <person name="Barry A."/>
            <person name="Bayul T."/>
            <person name="Berlin A."/>
            <person name="Bessette D."/>
            <person name="Bloom T."/>
            <person name="Blye J."/>
            <person name="Boguslavskiy L."/>
            <person name="Bonnet C."/>
            <person name="Boukhgalter B."/>
            <person name="Bourzgui I."/>
            <person name="Brown A."/>
            <person name="Cahill P."/>
            <person name="Channer S."/>
            <person name="Cheshatsang Y."/>
            <person name="Chuda L."/>
            <person name="Citroen M."/>
            <person name="Collymore A."/>
            <person name="Cooke P."/>
            <person name="Costello M."/>
            <person name="D'Aco K."/>
            <person name="Daza R."/>
            <person name="De Haan G."/>
            <person name="DeGray S."/>
            <person name="DeMaso C."/>
            <person name="Dhargay N."/>
            <person name="Dooley K."/>
            <person name="Dooley E."/>
            <person name="Doricent M."/>
            <person name="Dorje P."/>
            <person name="Dorjee K."/>
            <person name="Dupes A."/>
            <person name="Elong R."/>
            <person name="Falk J."/>
            <person name="Farina A."/>
            <person name="Faro S."/>
            <person name="Ferguson D."/>
            <person name="Fisher S."/>
            <person name="Foley C.D."/>
            <person name="Franke A."/>
            <person name="Friedrich D."/>
            <person name="Gadbois L."/>
            <person name="Gearin G."/>
            <person name="Gearin C.R."/>
            <person name="Giannoukos G."/>
            <person name="Goode T."/>
            <person name="Graham J."/>
            <person name="Grandbois E."/>
            <person name="Grewal S."/>
            <person name="Gyaltsen K."/>
            <person name="Hafez N."/>
            <person name="Hagos B."/>
            <person name="Hall J."/>
            <person name="Henson C."/>
            <person name="Hollinger A."/>
            <person name="Honan T."/>
            <person name="Huard M.D."/>
            <person name="Hughes L."/>
            <person name="Hurhula B."/>
            <person name="Husby M.E."/>
            <person name="Kamat A."/>
            <person name="Kanga B."/>
            <person name="Kashin S."/>
            <person name="Khazanovich D."/>
            <person name="Kisner P."/>
            <person name="Lance K."/>
            <person name="Lara M."/>
            <person name="Lee W."/>
            <person name="Lennon N."/>
            <person name="Letendre F."/>
            <person name="LeVine R."/>
            <person name="Lipovsky A."/>
            <person name="Liu X."/>
            <person name="Liu J."/>
            <person name="Liu S."/>
            <person name="Lokyitsang T."/>
            <person name="Lokyitsang Y."/>
            <person name="Lubonja R."/>
            <person name="Lui A."/>
            <person name="MacDonald P."/>
            <person name="Magnisalis V."/>
            <person name="Maru K."/>
            <person name="Matthews C."/>
            <person name="McCusker W."/>
            <person name="McDonough S."/>
            <person name="Mehta T."/>
            <person name="Meldrim J."/>
            <person name="Meneus L."/>
            <person name="Mihai O."/>
            <person name="Mihalev A."/>
            <person name="Mihova T."/>
            <person name="Mittelman R."/>
            <person name="Mlenga V."/>
            <person name="Montmayeur A."/>
            <person name="Mulrain L."/>
            <person name="Navidi A."/>
            <person name="Naylor J."/>
            <person name="Negash T."/>
            <person name="Nguyen T."/>
            <person name="Nguyen N."/>
            <person name="Nicol R."/>
            <person name="Norbu C."/>
            <person name="Norbu N."/>
            <person name="Novod N."/>
            <person name="O'Neill B."/>
            <person name="Osman S."/>
            <person name="Markiewicz E."/>
            <person name="Oyono O.L."/>
            <person name="Patti C."/>
            <person name="Phunkhang P."/>
            <person name="Pierre F."/>
            <person name="Priest M."/>
            <person name="Raghuraman S."/>
            <person name="Rege F."/>
            <person name="Reyes R."/>
            <person name="Rise C."/>
            <person name="Rogov P."/>
            <person name="Ross K."/>
            <person name="Ryan E."/>
            <person name="Settipalli S."/>
            <person name="Shea T."/>
            <person name="Sherpa N."/>
            <person name="Shi L."/>
            <person name="Shih D."/>
            <person name="Sparrow T."/>
            <person name="Spaulding J."/>
            <person name="Stalker J."/>
            <person name="Stange-Thomann N."/>
            <person name="Stavropoulos S."/>
            <person name="Stone C."/>
            <person name="Strader C."/>
            <person name="Tesfaye S."/>
            <person name="Thomson T."/>
            <person name="Thoulutsang Y."/>
            <person name="Thoulutsang D."/>
            <person name="Topham K."/>
            <person name="Topping I."/>
            <person name="Tsamla T."/>
            <person name="Vassiliev H."/>
            <person name="Vo A."/>
            <person name="Wangchuk T."/>
            <person name="Wangdi T."/>
            <person name="Weiand M."/>
            <person name="Wilkinson J."/>
            <person name="Wilson A."/>
            <person name="Yadav S."/>
            <person name="Young G."/>
            <person name="Yu Q."/>
            <person name="Zembek L."/>
            <person name="Zhong D."/>
            <person name="Zimmer A."/>
            <person name="Zwirko Z."/>
            <person name="Jaffe D.B."/>
            <person name="Alvarez P."/>
            <person name="Brockman W."/>
            <person name="Butler J."/>
            <person name="Chin C."/>
            <person name="Gnerre S."/>
            <person name="Grabherr M."/>
            <person name="Kleber M."/>
            <person name="Mauceli E."/>
            <person name="MacCallum I."/>
        </authorList>
    </citation>
    <scope>NUCLEOTIDE SEQUENCE [LARGE SCALE GENOMIC DNA]</scope>
    <source>
        <strain evidence="3">Tucson 15081-1352.22</strain>
    </source>
</reference>
<evidence type="ECO:0000256" key="1">
    <source>
        <dbReference type="SAM" id="MobiDB-lite"/>
    </source>
</evidence>
<keyword evidence="3" id="KW-1185">Reference proteome</keyword>
<gene>
    <name evidence="2" type="primary">Dmoj\GI14483</name>
    <name evidence="2" type="ORF">Dmoj_GI14483</name>
</gene>
<dbReference type="HOGENOM" id="CLU_1770001_0_0_1"/>
<feature type="compositionally biased region" description="Basic and acidic residues" evidence="1">
    <location>
        <begin position="79"/>
        <end position="92"/>
    </location>
</feature>
<dbReference type="EMBL" id="CH933807">
    <property type="protein sequence ID" value="EDW11385.2"/>
    <property type="molecule type" value="Genomic_DNA"/>
</dbReference>
<proteinExistence type="predicted"/>
<protein>
    <submittedName>
        <fullName evidence="2">Uncharacterized protein</fullName>
    </submittedName>
</protein>
<dbReference type="InParanoid" id="B4KIP2"/>
<feature type="compositionally biased region" description="Acidic residues" evidence="1">
    <location>
        <begin position="49"/>
        <end position="60"/>
    </location>
</feature>
<sequence>MQNAGVGFKFEKDETLVDTIMRDVSRTMEHNETNNGQDNGQLKLHDSDEVGEEEEEEEEDQRTTTLGNNSDNLLSSFRLKSEAQDEQQHEPQELCEQSSKEAQQLEQCVKQEQHNVLCSVVSVAKQ</sequence>
<feature type="region of interest" description="Disordered" evidence="1">
    <location>
        <begin position="25"/>
        <end position="101"/>
    </location>
</feature>
<accession>B4KIP2</accession>
<dbReference type="AlphaFoldDB" id="B4KIP2"/>
<organism evidence="2 3">
    <name type="scientific">Drosophila mojavensis</name>
    <name type="common">Fruit fly</name>
    <dbReference type="NCBI Taxonomy" id="7230"/>
    <lineage>
        <taxon>Eukaryota</taxon>
        <taxon>Metazoa</taxon>
        <taxon>Ecdysozoa</taxon>
        <taxon>Arthropoda</taxon>
        <taxon>Hexapoda</taxon>
        <taxon>Insecta</taxon>
        <taxon>Pterygota</taxon>
        <taxon>Neoptera</taxon>
        <taxon>Endopterygota</taxon>
        <taxon>Diptera</taxon>
        <taxon>Brachycera</taxon>
        <taxon>Muscomorpha</taxon>
        <taxon>Ephydroidea</taxon>
        <taxon>Drosophilidae</taxon>
        <taxon>Drosophila</taxon>
    </lineage>
</organism>
<name>B4KIP2_DROMO</name>